<gene>
    <name evidence="4" type="ORF">ACFPCV_30715</name>
</gene>
<dbReference type="Gene3D" id="3.40.47.10">
    <property type="match status" value="2"/>
</dbReference>
<reference evidence="5" key="1">
    <citation type="journal article" date="2019" name="Int. J. Syst. Evol. Microbiol.">
        <title>The Global Catalogue of Microorganisms (GCM) 10K type strain sequencing project: providing services to taxonomists for standard genome sequencing and annotation.</title>
        <authorList>
            <consortium name="The Broad Institute Genomics Platform"/>
            <consortium name="The Broad Institute Genome Sequencing Center for Infectious Disease"/>
            <person name="Wu L."/>
            <person name="Ma J."/>
        </authorList>
    </citation>
    <scope>NUCLEOTIDE SEQUENCE [LARGE SCALE GENOMIC DNA]</scope>
    <source>
        <strain evidence="5">ZS-22-S1</strain>
    </source>
</reference>
<evidence type="ECO:0000259" key="3">
    <source>
        <dbReference type="Pfam" id="PF08541"/>
    </source>
</evidence>
<name>A0ABV9SAF3_9PSEU</name>
<organism evidence="4 5">
    <name type="scientific">Actinophytocola glycyrrhizae</name>
    <dbReference type="NCBI Taxonomy" id="2044873"/>
    <lineage>
        <taxon>Bacteria</taxon>
        <taxon>Bacillati</taxon>
        <taxon>Actinomycetota</taxon>
        <taxon>Actinomycetes</taxon>
        <taxon>Pseudonocardiales</taxon>
        <taxon>Pseudonocardiaceae</taxon>
    </lineage>
</organism>
<sequence>MTALREIAGHLPDHRVPLEELLAGWQLPASTVDTLRRSYGYSEVRRQKPGETLTDLLVQAAHNLPSLAGNLSRVRYVLYARTVPVSQPHPYNPLPDVCEQLGLGDATAFAVTHHGCAAGLLAVDMAGRLLAMDADTGGDRDALALIVAAEQVFTLDETLRPEARIFGEASAACLVAADGPRDRVLSYATLQRGDLDHWATDRPDHAERFAKEYTVLVAEVISTAAERAGLRVDELALILPHNVNVRSWRKVCRQLGLPPTSVLLDNVPLFGHTFAADPFLNYRTAVDSGLLRAGDRYLMASAAYGAIFSAMVLEH</sequence>
<keyword evidence="1" id="KW-0808">Transferase</keyword>
<comment type="caution">
    <text evidence="4">The sequence shown here is derived from an EMBL/GenBank/DDBJ whole genome shotgun (WGS) entry which is preliminary data.</text>
</comment>
<proteinExistence type="predicted"/>
<dbReference type="SUPFAM" id="SSF53901">
    <property type="entry name" value="Thiolase-like"/>
    <property type="match status" value="1"/>
</dbReference>
<dbReference type="Proteomes" id="UP001595859">
    <property type="component" value="Unassembled WGS sequence"/>
</dbReference>
<dbReference type="Pfam" id="PF08541">
    <property type="entry name" value="ACP_syn_III_C"/>
    <property type="match status" value="1"/>
</dbReference>
<dbReference type="RefSeq" id="WP_378059951.1">
    <property type="nucleotide sequence ID" value="NZ_JBHSIS010000020.1"/>
</dbReference>
<dbReference type="PANTHER" id="PTHR34069">
    <property type="entry name" value="3-OXOACYL-[ACYL-CARRIER-PROTEIN] SYNTHASE 3"/>
    <property type="match status" value="1"/>
</dbReference>
<protein>
    <submittedName>
        <fullName evidence="4">3-oxoacyl-[acyl-carrier-protein] synthase III C-terminal domain-containing protein</fullName>
    </submittedName>
</protein>
<feature type="domain" description="Beta-ketoacyl-[acyl-carrier-protein] synthase III C-terminal" evidence="3">
    <location>
        <begin position="226"/>
        <end position="314"/>
    </location>
</feature>
<dbReference type="EMBL" id="JBHSIS010000020">
    <property type="protein sequence ID" value="MFC4857894.1"/>
    <property type="molecule type" value="Genomic_DNA"/>
</dbReference>
<evidence type="ECO:0000313" key="4">
    <source>
        <dbReference type="EMBL" id="MFC4857894.1"/>
    </source>
</evidence>
<evidence type="ECO:0000313" key="5">
    <source>
        <dbReference type="Proteomes" id="UP001595859"/>
    </source>
</evidence>
<keyword evidence="2" id="KW-0012">Acyltransferase</keyword>
<dbReference type="InterPro" id="IPR016039">
    <property type="entry name" value="Thiolase-like"/>
</dbReference>
<evidence type="ECO:0000256" key="1">
    <source>
        <dbReference type="ARBA" id="ARBA00022679"/>
    </source>
</evidence>
<evidence type="ECO:0000256" key="2">
    <source>
        <dbReference type="ARBA" id="ARBA00023315"/>
    </source>
</evidence>
<dbReference type="PANTHER" id="PTHR34069:SF2">
    <property type="entry name" value="BETA-KETOACYL-[ACYL-CARRIER-PROTEIN] SYNTHASE III"/>
    <property type="match status" value="1"/>
</dbReference>
<accession>A0ABV9SAF3</accession>
<keyword evidence="5" id="KW-1185">Reference proteome</keyword>
<dbReference type="InterPro" id="IPR013747">
    <property type="entry name" value="ACP_syn_III_C"/>
</dbReference>